<reference evidence="1" key="1">
    <citation type="submission" date="2014-09" db="EMBL/GenBank/DDBJ databases">
        <authorList>
            <person name="Magalhaes I.L.F."/>
            <person name="Oliveira U."/>
            <person name="Santos F.R."/>
            <person name="Vidigal T.H.D.A."/>
            <person name="Brescovit A.D."/>
            <person name="Santos A.J."/>
        </authorList>
    </citation>
    <scope>NUCLEOTIDE SEQUENCE</scope>
    <source>
        <tissue evidence="1">Shoot tissue taken approximately 20 cm above the soil surface</tissue>
    </source>
</reference>
<protein>
    <submittedName>
        <fullName evidence="1">Uncharacterized protein</fullName>
    </submittedName>
</protein>
<reference evidence="1" key="2">
    <citation type="journal article" date="2015" name="Data Brief">
        <title>Shoot transcriptome of the giant reed, Arundo donax.</title>
        <authorList>
            <person name="Barrero R.A."/>
            <person name="Guerrero F.D."/>
            <person name="Moolhuijzen P."/>
            <person name="Goolsby J.A."/>
            <person name="Tidwell J."/>
            <person name="Bellgard S.E."/>
            <person name="Bellgard M.I."/>
        </authorList>
    </citation>
    <scope>NUCLEOTIDE SEQUENCE</scope>
    <source>
        <tissue evidence="1">Shoot tissue taken approximately 20 cm above the soil surface</tissue>
    </source>
</reference>
<sequence>MSTSSEKMYNWSFTNNEGAFGSGSSSAKLGVHHKKHIAVPSKFKTYLYVNTRPRITVNNLESDVYDVTLALSESEYADNIVIDYKNISQI</sequence>
<dbReference type="EMBL" id="GBRH01268509">
    <property type="protein sequence ID" value="JAD29386.1"/>
    <property type="molecule type" value="Transcribed_RNA"/>
</dbReference>
<dbReference type="AlphaFoldDB" id="A0A0A8YSE2"/>
<evidence type="ECO:0000313" key="1">
    <source>
        <dbReference type="EMBL" id="JAD29386.1"/>
    </source>
</evidence>
<name>A0A0A8YSE2_ARUDO</name>
<proteinExistence type="predicted"/>
<accession>A0A0A8YSE2</accession>
<organism evidence="1">
    <name type="scientific">Arundo donax</name>
    <name type="common">Giant reed</name>
    <name type="synonym">Donax arundinaceus</name>
    <dbReference type="NCBI Taxonomy" id="35708"/>
    <lineage>
        <taxon>Eukaryota</taxon>
        <taxon>Viridiplantae</taxon>
        <taxon>Streptophyta</taxon>
        <taxon>Embryophyta</taxon>
        <taxon>Tracheophyta</taxon>
        <taxon>Spermatophyta</taxon>
        <taxon>Magnoliopsida</taxon>
        <taxon>Liliopsida</taxon>
        <taxon>Poales</taxon>
        <taxon>Poaceae</taxon>
        <taxon>PACMAD clade</taxon>
        <taxon>Arundinoideae</taxon>
        <taxon>Arundineae</taxon>
        <taxon>Arundo</taxon>
    </lineage>
</organism>